<evidence type="ECO:0000313" key="2">
    <source>
        <dbReference type="EMBL" id="CAB4826569.1"/>
    </source>
</evidence>
<dbReference type="PANTHER" id="PTHR34406:SF1">
    <property type="entry name" value="PROTEIN YCEI"/>
    <property type="match status" value="1"/>
</dbReference>
<evidence type="ECO:0000259" key="1">
    <source>
        <dbReference type="SMART" id="SM00867"/>
    </source>
</evidence>
<organism evidence="2">
    <name type="scientific">freshwater metagenome</name>
    <dbReference type="NCBI Taxonomy" id="449393"/>
    <lineage>
        <taxon>unclassified sequences</taxon>
        <taxon>metagenomes</taxon>
        <taxon>ecological metagenomes</taxon>
    </lineage>
</organism>
<sequence>MSDLTALTAGTWNIDPSHSTVGFTARHLMITKVHGTFKTFSGTITVGTDLLQSSVEATVEMVSVHTGDDGRDNHLRTGDFFEADRFPTMTLKSTGITANGGEYLMAADLTIKGVTKPVSFNLEFEGVSKDMWGNTKAGFTASAEINRKDWGLEYNAVLETGGVVIGEKIKITLDIQAVRT</sequence>
<dbReference type="Gene3D" id="2.40.128.110">
    <property type="entry name" value="Lipid/polyisoprenoid-binding, YceI-like"/>
    <property type="match status" value="1"/>
</dbReference>
<dbReference type="Pfam" id="PF04264">
    <property type="entry name" value="YceI"/>
    <property type="match status" value="1"/>
</dbReference>
<dbReference type="AlphaFoldDB" id="A0A6J7A1Z0"/>
<dbReference type="SUPFAM" id="SSF101874">
    <property type="entry name" value="YceI-like"/>
    <property type="match status" value="1"/>
</dbReference>
<dbReference type="PANTHER" id="PTHR34406">
    <property type="entry name" value="PROTEIN YCEI"/>
    <property type="match status" value="1"/>
</dbReference>
<dbReference type="InterPro" id="IPR036761">
    <property type="entry name" value="TTHA0802/YceI-like_sf"/>
</dbReference>
<dbReference type="InterPro" id="IPR007372">
    <property type="entry name" value="Lipid/polyisoprenoid-bd_YceI"/>
</dbReference>
<gene>
    <name evidence="2" type="ORF">UFOPK3001_02512</name>
</gene>
<name>A0A6J7A1Z0_9ZZZZ</name>
<proteinExistence type="predicted"/>
<protein>
    <submittedName>
        <fullName evidence="2">Unannotated protein</fullName>
    </submittedName>
</protein>
<reference evidence="2" key="1">
    <citation type="submission" date="2020-05" db="EMBL/GenBank/DDBJ databases">
        <authorList>
            <person name="Chiriac C."/>
            <person name="Salcher M."/>
            <person name="Ghai R."/>
            <person name="Kavagutti S V."/>
        </authorList>
    </citation>
    <scope>NUCLEOTIDE SEQUENCE</scope>
</reference>
<dbReference type="EMBL" id="CAFAAJ010000259">
    <property type="protein sequence ID" value="CAB4826569.1"/>
    <property type="molecule type" value="Genomic_DNA"/>
</dbReference>
<accession>A0A6J7A1Z0</accession>
<feature type="domain" description="Lipid/polyisoprenoid-binding YceI-like" evidence="1">
    <location>
        <begin position="11"/>
        <end position="178"/>
    </location>
</feature>
<dbReference type="SMART" id="SM00867">
    <property type="entry name" value="YceI"/>
    <property type="match status" value="1"/>
</dbReference>